<sequence>MHIEVSTDNSIKGSEAITAQITGLVQHDLAYLAEHITRIEVHLSDANADKSGPDDIKCVLEARLKGQQPMAVTDSASTLEQATRGAAGKMKSALESTLGKLTDRR</sequence>
<evidence type="ECO:0000256" key="1">
    <source>
        <dbReference type="SAM" id="MobiDB-lite"/>
    </source>
</evidence>
<protein>
    <recommendedName>
        <fullName evidence="4">Sigma 54 modulation protein / S30EA ribosomal protein</fullName>
    </recommendedName>
</protein>
<dbReference type="Gene3D" id="3.30.160.100">
    <property type="entry name" value="Ribosome hibernation promotion factor-like"/>
    <property type="match status" value="1"/>
</dbReference>
<dbReference type="SUPFAM" id="SSF69754">
    <property type="entry name" value="Ribosome binding protein Y (YfiA homologue)"/>
    <property type="match status" value="1"/>
</dbReference>
<dbReference type="Proteomes" id="UP000199340">
    <property type="component" value="Unassembled WGS sequence"/>
</dbReference>
<reference evidence="2 3" key="1">
    <citation type="submission" date="2016-10" db="EMBL/GenBank/DDBJ databases">
        <authorList>
            <person name="de Groot N.N."/>
        </authorList>
    </citation>
    <scope>NUCLEOTIDE SEQUENCE [LARGE SCALE GENOMIC DNA]</scope>
    <source>
        <strain evidence="2 3">DSM 28010</strain>
    </source>
</reference>
<dbReference type="InterPro" id="IPR036567">
    <property type="entry name" value="RHF-like"/>
</dbReference>
<dbReference type="EMBL" id="FNEB01000026">
    <property type="protein sequence ID" value="SDJ42373.1"/>
    <property type="molecule type" value="Genomic_DNA"/>
</dbReference>
<gene>
    <name evidence="2" type="ORF">SAMN05421850_1266</name>
</gene>
<evidence type="ECO:0000313" key="3">
    <source>
        <dbReference type="Proteomes" id="UP000199340"/>
    </source>
</evidence>
<dbReference type="STRING" id="490829.SAMN05421850_1266"/>
<evidence type="ECO:0000313" key="2">
    <source>
        <dbReference type="EMBL" id="SDJ42373.1"/>
    </source>
</evidence>
<feature type="region of interest" description="Disordered" evidence="1">
    <location>
        <begin position="82"/>
        <end position="105"/>
    </location>
</feature>
<evidence type="ECO:0008006" key="4">
    <source>
        <dbReference type="Google" id="ProtNLM"/>
    </source>
</evidence>
<keyword evidence="3" id="KW-1185">Reference proteome</keyword>
<dbReference type="Pfam" id="PF02482">
    <property type="entry name" value="Ribosomal_S30AE"/>
    <property type="match status" value="1"/>
</dbReference>
<dbReference type="InterPro" id="IPR003489">
    <property type="entry name" value="RHF/RaiA"/>
</dbReference>
<dbReference type="RefSeq" id="WP_090030771.1">
    <property type="nucleotide sequence ID" value="NZ_FNEB01000026.1"/>
</dbReference>
<proteinExistence type="predicted"/>
<name>A0A1G8TLP1_9RHOB</name>
<dbReference type="AlphaFoldDB" id="A0A1G8TLP1"/>
<accession>A0A1G8TLP1</accession>
<dbReference type="OrthoDB" id="121633at2"/>
<organism evidence="2 3">
    <name type="scientific">Lutimaribacter saemankumensis</name>
    <dbReference type="NCBI Taxonomy" id="490829"/>
    <lineage>
        <taxon>Bacteria</taxon>
        <taxon>Pseudomonadati</taxon>
        <taxon>Pseudomonadota</taxon>
        <taxon>Alphaproteobacteria</taxon>
        <taxon>Rhodobacterales</taxon>
        <taxon>Roseobacteraceae</taxon>
        <taxon>Lutimaribacter</taxon>
    </lineage>
</organism>